<evidence type="ECO:0000256" key="4">
    <source>
        <dbReference type="ARBA" id="ARBA00022475"/>
    </source>
</evidence>
<evidence type="ECO:0000313" key="13">
    <source>
        <dbReference type="EMBL" id="BCS88146.1"/>
    </source>
</evidence>
<feature type="domain" description="TonB C-terminal" evidence="12">
    <location>
        <begin position="139"/>
        <end position="229"/>
    </location>
</feature>
<keyword evidence="4" id="KW-1003">Cell membrane</keyword>
<dbReference type="InterPro" id="IPR051045">
    <property type="entry name" value="TonB-dependent_transducer"/>
</dbReference>
<keyword evidence="5" id="KW-0997">Cell inner membrane</keyword>
<accession>A0ABN6ESP1</accession>
<reference evidence="13" key="1">
    <citation type="journal article" date="2022" name="Arch. Microbiol.">
        <title>Pseudodesulfovibrio sediminis sp. nov., a mesophilic and neutrophilic sulfate-reducing bacterium isolated from sediment of a brackish lake.</title>
        <authorList>
            <person name="Takahashi A."/>
            <person name="Kojima H."/>
            <person name="Watanabe M."/>
            <person name="Fukui M."/>
        </authorList>
    </citation>
    <scope>NUCLEOTIDE SEQUENCE</scope>
    <source>
        <strain evidence="13">SF6</strain>
    </source>
</reference>
<keyword evidence="6 11" id="KW-0812">Transmembrane</keyword>
<dbReference type="PANTHER" id="PTHR33446">
    <property type="entry name" value="PROTEIN TONB-RELATED"/>
    <property type="match status" value="1"/>
</dbReference>
<dbReference type="InterPro" id="IPR037682">
    <property type="entry name" value="TonB_C"/>
</dbReference>
<dbReference type="InterPro" id="IPR003538">
    <property type="entry name" value="TonB"/>
</dbReference>
<protein>
    <recommendedName>
        <fullName evidence="12">TonB C-terminal domain-containing protein</fullName>
    </recommendedName>
</protein>
<evidence type="ECO:0000256" key="2">
    <source>
        <dbReference type="ARBA" id="ARBA00006555"/>
    </source>
</evidence>
<keyword evidence="14" id="KW-1185">Reference proteome</keyword>
<evidence type="ECO:0000256" key="10">
    <source>
        <dbReference type="SAM" id="MobiDB-lite"/>
    </source>
</evidence>
<dbReference type="PROSITE" id="PS52015">
    <property type="entry name" value="TONB_CTD"/>
    <property type="match status" value="1"/>
</dbReference>
<dbReference type="EMBL" id="AP024485">
    <property type="protein sequence ID" value="BCS88146.1"/>
    <property type="molecule type" value="Genomic_DNA"/>
</dbReference>
<dbReference type="Pfam" id="PF03544">
    <property type="entry name" value="TonB_C"/>
    <property type="match status" value="1"/>
</dbReference>
<dbReference type="Gene3D" id="3.30.1150.10">
    <property type="match status" value="1"/>
</dbReference>
<evidence type="ECO:0000256" key="7">
    <source>
        <dbReference type="ARBA" id="ARBA00022927"/>
    </source>
</evidence>
<gene>
    <name evidence="13" type="ORF">PSDVSF_13880</name>
</gene>
<evidence type="ECO:0000256" key="8">
    <source>
        <dbReference type="ARBA" id="ARBA00022989"/>
    </source>
</evidence>
<dbReference type="InterPro" id="IPR006260">
    <property type="entry name" value="TonB/TolA_C"/>
</dbReference>
<dbReference type="Proteomes" id="UP001053296">
    <property type="component" value="Chromosome"/>
</dbReference>
<evidence type="ECO:0000256" key="9">
    <source>
        <dbReference type="ARBA" id="ARBA00023136"/>
    </source>
</evidence>
<dbReference type="SUPFAM" id="SSF74653">
    <property type="entry name" value="TolA/TonB C-terminal domain"/>
    <property type="match status" value="1"/>
</dbReference>
<feature type="compositionally biased region" description="Polar residues" evidence="10">
    <location>
        <begin position="59"/>
        <end position="68"/>
    </location>
</feature>
<comment type="similarity">
    <text evidence="2">Belongs to the TonB family.</text>
</comment>
<sequence>MTLQAIQRHLASGTAALGVTLFLFMLPLLMSGLKDAPPPSLEHGAIRLSSTPSPKPPSEQDNQETFEQSPPEPLKNFAPPTQDMQITPEAPAANIDLPDAQFSINPQLATDMNLPAPASVLGMSAPATLSGGGSLKIGELDNTPALLFSPSPQYPHEARRRHIETTITAELYVDKNGNVTLVKIIKNEHSHLFEATVRKALLRWRFKPGTKDGSAVKWTARVPIKFNER</sequence>
<evidence type="ECO:0000256" key="1">
    <source>
        <dbReference type="ARBA" id="ARBA00004383"/>
    </source>
</evidence>
<dbReference type="PRINTS" id="PR01374">
    <property type="entry name" value="TONBPROTEIN"/>
</dbReference>
<evidence type="ECO:0000256" key="6">
    <source>
        <dbReference type="ARBA" id="ARBA00022692"/>
    </source>
</evidence>
<evidence type="ECO:0000313" key="14">
    <source>
        <dbReference type="Proteomes" id="UP001053296"/>
    </source>
</evidence>
<dbReference type="PANTHER" id="PTHR33446:SF2">
    <property type="entry name" value="PROTEIN TONB"/>
    <property type="match status" value="1"/>
</dbReference>
<keyword evidence="9 11" id="KW-0472">Membrane</keyword>
<evidence type="ECO:0000256" key="3">
    <source>
        <dbReference type="ARBA" id="ARBA00022448"/>
    </source>
</evidence>
<evidence type="ECO:0000256" key="11">
    <source>
        <dbReference type="SAM" id="Phobius"/>
    </source>
</evidence>
<keyword evidence="8 11" id="KW-1133">Transmembrane helix</keyword>
<dbReference type="NCBIfam" id="TIGR01352">
    <property type="entry name" value="tonB_Cterm"/>
    <property type="match status" value="1"/>
</dbReference>
<name>A0ABN6ESP1_9BACT</name>
<keyword evidence="7" id="KW-0653">Protein transport</keyword>
<evidence type="ECO:0000256" key="5">
    <source>
        <dbReference type="ARBA" id="ARBA00022519"/>
    </source>
</evidence>
<evidence type="ECO:0000259" key="12">
    <source>
        <dbReference type="PROSITE" id="PS52015"/>
    </source>
</evidence>
<dbReference type="RefSeq" id="WP_229595519.1">
    <property type="nucleotide sequence ID" value="NZ_AP024485.1"/>
</dbReference>
<comment type="subcellular location">
    <subcellularLocation>
        <location evidence="1">Cell inner membrane</location>
        <topology evidence="1">Single-pass membrane protein</topology>
        <orientation evidence="1">Periplasmic side</orientation>
    </subcellularLocation>
</comment>
<organism evidence="13 14">
    <name type="scientific">Pseudodesulfovibrio sediminis</name>
    <dbReference type="NCBI Taxonomy" id="2810563"/>
    <lineage>
        <taxon>Bacteria</taxon>
        <taxon>Pseudomonadati</taxon>
        <taxon>Thermodesulfobacteriota</taxon>
        <taxon>Desulfovibrionia</taxon>
        <taxon>Desulfovibrionales</taxon>
        <taxon>Desulfovibrionaceae</taxon>
    </lineage>
</organism>
<feature type="transmembrane region" description="Helical" evidence="11">
    <location>
        <begin position="12"/>
        <end position="30"/>
    </location>
</feature>
<proteinExistence type="inferred from homology"/>
<feature type="region of interest" description="Disordered" evidence="10">
    <location>
        <begin position="40"/>
        <end position="85"/>
    </location>
</feature>
<keyword evidence="3" id="KW-0813">Transport</keyword>